<protein>
    <submittedName>
        <fullName evidence="2">Transcriptional regulator</fullName>
    </submittedName>
</protein>
<dbReference type="KEGG" id="dcb:C3Y92_05515"/>
<dbReference type="AlphaFoldDB" id="A0A4P6HZB3"/>
<evidence type="ECO:0000313" key="2">
    <source>
        <dbReference type="EMBL" id="QAZ66729.1"/>
    </source>
</evidence>
<organism evidence="2 3">
    <name type="scientific">Solidesulfovibrio carbinolicus</name>
    <dbReference type="NCBI Taxonomy" id="296842"/>
    <lineage>
        <taxon>Bacteria</taxon>
        <taxon>Pseudomonadati</taxon>
        <taxon>Thermodesulfobacteriota</taxon>
        <taxon>Desulfovibrionia</taxon>
        <taxon>Desulfovibrionales</taxon>
        <taxon>Desulfovibrionaceae</taxon>
        <taxon>Solidesulfovibrio</taxon>
    </lineage>
</organism>
<dbReference type="GO" id="GO:0003677">
    <property type="term" value="F:DNA binding"/>
    <property type="evidence" value="ECO:0007669"/>
    <property type="project" value="InterPro"/>
</dbReference>
<dbReference type="OrthoDB" id="9809693at2"/>
<keyword evidence="3" id="KW-1185">Reference proteome</keyword>
<evidence type="ECO:0000256" key="1">
    <source>
        <dbReference type="ARBA" id="ARBA00007031"/>
    </source>
</evidence>
<dbReference type="Proteomes" id="UP000293296">
    <property type="component" value="Chromosome"/>
</dbReference>
<dbReference type="InterPro" id="IPR041920">
    <property type="entry name" value="ROS/MUCR_sf"/>
</dbReference>
<proteinExistence type="inferred from homology"/>
<dbReference type="GO" id="GO:0006355">
    <property type="term" value="P:regulation of DNA-templated transcription"/>
    <property type="evidence" value="ECO:0007669"/>
    <property type="project" value="InterPro"/>
</dbReference>
<comment type="similarity">
    <text evidence="1">Belongs to the ros/MucR family.</text>
</comment>
<name>A0A4P6HZB3_9BACT</name>
<dbReference type="Pfam" id="PF05443">
    <property type="entry name" value="ROS_MUCR"/>
    <property type="match status" value="1"/>
</dbReference>
<dbReference type="InterPro" id="IPR008807">
    <property type="entry name" value="ROS_MUCR"/>
</dbReference>
<reference evidence="2 3" key="1">
    <citation type="submission" date="2018-02" db="EMBL/GenBank/DDBJ databases">
        <title>Genome sequence of Desulfovibrio carbinolicus DSM 3852.</title>
        <authorList>
            <person name="Wilbanks E."/>
            <person name="Skennerton C.T."/>
            <person name="Orphan V.J."/>
        </authorList>
    </citation>
    <scope>NUCLEOTIDE SEQUENCE [LARGE SCALE GENOMIC DNA]</scope>
    <source>
        <strain evidence="2 3">DSM 3852</strain>
    </source>
</reference>
<gene>
    <name evidence="2" type="ORF">C3Y92_05515</name>
</gene>
<sequence length="137" mass="15472">MDDFLKEALEIVKAQASVRNMSEEEITSMVRRLTDDIRGLVSAGPGLAAPEEVGATPAVDPKKAVRERSIICLESGKSFKILTKKHLAKFGLTPEEYRAKWGYPKGMPLVCKELQRERRKKMKEMKLWEKRVKGGAK</sequence>
<dbReference type="RefSeq" id="WP_129350377.1">
    <property type="nucleotide sequence ID" value="NZ_CP026538.1"/>
</dbReference>
<evidence type="ECO:0000313" key="3">
    <source>
        <dbReference type="Proteomes" id="UP000293296"/>
    </source>
</evidence>
<dbReference type="GO" id="GO:0008270">
    <property type="term" value="F:zinc ion binding"/>
    <property type="evidence" value="ECO:0007669"/>
    <property type="project" value="InterPro"/>
</dbReference>
<dbReference type="EMBL" id="CP026538">
    <property type="protein sequence ID" value="QAZ66729.1"/>
    <property type="molecule type" value="Genomic_DNA"/>
</dbReference>
<dbReference type="Gene3D" id="1.10.10.1550">
    <property type="entry name" value="ROS/MUCR transcriptional regulator protein"/>
    <property type="match status" value="1"/>
</dbReference>
<accession>A0A4P6HZB3</accession>